<dbReference type="InterPro" id="IPR037157">
    <property type="entry name" value="Acetyltransf_C_sf"/>
</dbReference>
<accession>A0YE79</accession>
<comment type="function">
    <text evidence="6">Involved in the biosynthesis of lipid A, a phosphorylated glycolipid that anchors the lipopolysaccharide to the outer membrane of the cell.</text>
</comment>
<dbReference type="STRING" id="247633.GP2143_02289"/>
<dbReference type="Gene3D" id="1.20.1180.10">
    <property type="entry name" value="Udp N-acetylglucosamine O-acyltransferase, C-terminal domain"/>
    <property type="match status" value="1"/>
</dbReference>
<dbReference type="PANTHER" id="PTHR43480:SF1">
    <property type="entry name" value="ACYL-[ACYL-CARRIER-PROTEIN]--UDP-N-ACETYLGLUCOSAMINE O-ACYLTRANSFERASE, MITOCHONDRIAL-RELATED"/>
    <property type="match status" value="1"/>
</dbReference>
<evidence type="ECO:0000256" key="4">
    <source>
        <dbReference type="ARBA" id="ARBA00023098"/>
    </source>
</evidence>
<dbReference type="GO" id="GO:0016020">
    <property type="term" value="C:membrane"/>
    <property type="evidence" value="ECO:0007669"/>
    <property type="project" value="GOC"/>
</dbReference>
<dbReference type="GO" id="GO:0005737">
    <property type="term" value="C:cytoplasm"/>
    <property type="evidence" value="ECO:0007669"/>
    <property type="project" value="UniProtKB-SubCell"/>
</dbReference>
<keyword evidence="5 6" id="KW-0012">Acyltransferase</keyword>
<dbReference type="UniPathway" id="UPA00359">
    <property type="reaction ID" value="UER00477"/>
</dbReference>
<evidence type="ECO:0000313" key="8">
    <source>
        <dbReference type="EMBL" id="EAW30715.1"/>
    </source>
</evidence>
<evidence type="ECO:0000256" key="3">
    <source>
        <dbReference type="ARBA" id="ARBA00022679"/>
    </source>
</evidence>
<evidence type="ECO:0000256" key="1">
    <source>
        <dbReference type="ARBA" id="ARBA00022516"/>
    </source>
</evidence>
<evidence type="ECO:0000259" key="7">
    <source>
        <dbReference type="Pfam" id="PF13720"/>
    </source>
</evidence>
<dbReference type="InterPro" id="IPR011004">
    <property type="entry name" value="Trimer_LpxA-like_sf"/>
</dbReference>
<feature type="domain" description="UDP N-acetylglucosamine O-acyltransferase C-terminal" evidence="7">
    <location>
        <begin position="174"/>
        <end position="255"/>
    </location>
</feature>
<dbReference type="GO" id="GO:0008780">
    <property type="term" value="F:acyl-[acyl-carrier-protein]-UDP-N-acetylglucosamine O-acyltransferase activity"/>
    <property type="evidence" value="ECO:0007669"/>
    <property type="project" value="UniProtKB-UniRule"/>
</dbReference>
<keyword evidence="6" id="KW-0963">Cytoplasm</keyword>
<dbReference type="AlphaFoldDB" id="A0YE79"/>
<evidence type="ECO:0000256" key="6">
    <source>
        <dbReference type="HAMAP-Rule" id="MF_00387"/>
    </source>
</evidence>
<keyword evidence="2 6" id="KW-0441">Lipid A biosynthesis</keyword>
<dbReference type="GO" id="GO:0009245">
    <property type="term" value="P:lipid A biosynthetic process"/>
    <property type="evidence" value="ECO:0007669"/>
    <property type="project" value="UniProtKB-UniRule"/>
</dbReference>
<dbReference type="SUPFAM" id="SSF51161">
    <property type="entry name" value="Trimeric LpxA-like enzymes"/>
    <property type="match status" value="1"/>
</dbReference>
<dbReference type="EC" id="2.3.1.129" evidence="6"/>
<evidence type="ECO:0000256" key="5">
    <source>
        <dbReference type="ARBA" id="ARBA00023315"/>
    </source>
</evidence>
<dbReference type="PANTHER" id="PTHR43480">
    <property type="entry name" value="ACYL-[ACYL-CARRIER-PROTEIN]--UDP-N-ACETYLGLUCOSAMINE O-ACYLTRANSFERASE"/>
    <property type="match status" value="1"/>
</dbReference>
<dbReference type="InterPro" id="IPR029098">
    <property type="entry name" value="Acetyltransf_C"/>
</dbReference>
<keyword evidence="6" id="KW-0677">Repeat</keyword>
<dbReference type="InterPro" id="IPR010137">
    <property type="entry name" value="Lipid_A_LpxA"/>
</dbReference>
<dbReference type="Proteomes" id="UP000004931">
    <property type="component" value="Unassembled WGS sequence"/>
</dbReference>
<comment type="caution">
    <text evidence="8">The sequence shown here is derived from an EMBL/GenBank/DDBJ whole genome shotgun (WGS) entry which is preliminary data.</text>
</comment>
<proteinExistence type="inferred from homology"/>
<comment type="subunit">
    <text evidence="6">Homotrimer.</text>
</comment>
<organism evidence="8 9">
    <name type="scientific">marine gamma proteobacterium HTCC2143</name>
    <dbReference type="NCBI Taxonomy" id="247633"/>
    <lineage>
        <taxon>Bacteria</taxon>
        <taxon>Pseudomonadati</taxon>
        <taxon>Pseudomonadota</taxon>
        <taxon>Gammaproteobacteria</taxon>
        <taxon>Cellvibrionales</taxon>
        <taxon>Spongiibacteraceae</taxon>
        <taxon>BD1-7 clade</taxon>
    </lineage>
</organism>
<gene>
    <name evidence="6" type="primary">lpxA</name>
    <name evidence="8" type="ORF">GP2143_02289</name>
</gene>
<dbReference type="eggNOG" id="COG1043">
    <property type="taxonomic scope" value="Bacteria"/>
</dbReference>
<sequence length="256" mass="27458">MIHPLAIVDPSAEVGDGVEIGPWTTVGPGVVIGPGCVIASHVVLKGPTVIGKNNKIYQFSSVGEDTPDMKYKGEPTRLVMGDNNIVREGVTIHRGTVQDAGETRIGNDNLFMAYAHVGHDSVVGNHTVFINNASLAGHVHVGDWAILAGYTLVHQFCRVGAHSFAGFGTHITKDVPAYVTVSGQPAEAKTINVEGLRRRGFSSDSITSIRRAYKIIYRQGLTAEEALGKLRELVVDNPEIALLIESLETSTRGIIR</sequence>
<keyword evidence="1 6" id="KW-0444">Lipid biosynthesis</keyword>
<keyword evidence="3 6" id="KW-0808">Transferase</keyword>
<protein>
    <recommendedName>
        <fullName evidence="6">Acyl-[acyl-carrier-protein]--UDP-N-acetylglucosamine O-acyltransferase</fullName>
        <shortName evidence="6">UDP-N-acetylglucosamine acyltransferase</shortName>
        <ecNumber evidence="6">2.3.1.129</ecNumber>
    </recommendedName>
</protein>
<keyword evidence="4 6" id="KW-0443">Lipid metabolism</keyword>
<evidence type="ECO:0000313" key="9">
    <source>
        <dbReference type="Proteomes" id="UP000004931"/>
    </source>
</evidence>
<dbReference type="NCBIfam" id="NF003657">
    <property type="entry name" value="PRK05289.1"/>
    <property type="match status" value="1"/>
</dbReference>
<dbReference type="NCBIfam" id="TIGR01852">
    <property type="entry name" value="lipid_A_lpxA"/>
    <property type="match status" value="1"/>
</dbReference>
<dbReference type="Gene3D" id="2.160.10.10">
    <property type="entry name" value="Hexapeptide repeat proteins"/>
    <property type="match status" value="1"/>
</dbReference>
<comment type="subcellular location">
    <subcellularLocation>
        <location evidence="6">Cytoplasm</location>
    </subcellularLocation>
</comment>
<name>A0YE79_9GAMM</name>
<comment type="pathway">
    <text evidence="6">Glycolipid biosynthesis; lipid IV(A) biosynthesis; lipid IV(A) from (3R)-3-hydroxytetradecanoyl-[acyl-carrier-protein] and UDP-N-acetyl-alpha-D-glucosamine: step 1/6.</text>
</comment>
<dbReference type="Pfam" id="PF00132">
    <property type="entry name" value="Hexapep"/>
    <property type="match status" value="1"/>
</dbReference>
<dbReference type="CDD" id="cd03351">
    <property type="entry name" value="LbH_UDP-GlcNAc_AT"/>
    <property type="match status" value="1"/>
</dbReference>
<comment type="similarity">
    <text evidence="6">Belongs to the transferase hexapeptide repeat family. LpxA subfamily.</text>
</comment>
<keyword evidence="9" id="KW-1185">Reference proteome</keyword>
<dbReference type="HAMAP" id="MF_00387">
    <property type="entry name" value="LpxA"/>
    <property type="match status" value="1"/>
</dbReference>
<dbReference type="EMBL" id="AAVT01000006">
    <property type="protein sequence ID" value="EAW30715.1"/>
    <property type="molecule type" value="Genomic_DNA"/>
</dbReference>
<dbReference type="InterPro" id="IPR001451">
    <property type="entry name" value="Hexapep"/>
</dbReference>
<reference evidence="8 9" key="1">
    <citation type="journal article" date="2010" name="J. Bacteriol.">
        <title>Genome sequence of the oligotrophic marine Gammaproteobacterium HTCC2143, isolated from the Oregon Coast.</title>
        <authorList>
            <person name="Oh H.M."/>
            <person name="Kang I."/>
            <person name="Ferriera S."/>
            <person name="Giovannoni S.J."/>
            <person name="Cho J.C."/>
        </authorList>
    </citation>
    <scope>NUCLEOTIDE SEQUENCE [LARGE SCALE GENOMIC DNA]</scope>
    <source>
        <strain evidence="8 9">HTCC2143</strain>
    </source>
</reference>
<dbReference type="OrthoDB" id="9807278at2"/>
<comment type="catalytic activity">
    <reaction evidence="6">
        <text>a (3R)-hydroxyacyl-[ACP] + UDP-N-acetyl-alpha-D-glucosamine = a UDP-3-O-[(3R)-3-hydroxyacyl]-N-acetyl-alpha-D-glucosamine + holo-[ACP]</text>
        <dbReference type="Rhea" id="RHEA:67812"/>
        <dbReference type="Rhea" id="RHEA-COMP:9685"/>
        <dbReference type="Rhea" id="RHEA-COMP:9945"/>
        <dbReference type="ChEBI" id="CHEBI:57705"/>
        <dbReference type="ChEBI" id="CHEBI:64479"/>
        <dbReference type="ChEBI" id="CHEBI:78827"/>
        <dbReference type="ChEBI" id="CHEBI:173225"/>
        <dbReference type="EC" id="2.3.1.129"/>
    </reaction>
</comment>
<dbReference type="PIRSF" id="PIRSF000456">
    <property type="entry name" value="UDP-GlcNAc_acltr"/>
    <property type="match status" value="1"/>
</dbReference>
<dbReference type="Pfam" id="PF13720">
    <property type="entry name" value="Acetyltransf_11"/>
    <property type="match status" value="1"/>
</dbReference>
<evidence type="ECO:0000256" key="2">
    <source>
        <dbReference type="ARBA" id="ARBA00022556"/>
    </source>
</evidence>